<evidence type="ECO:0000313" key="2">
    <source>
        <dbReference type="EMBL" id="SUT94213.1"/>
    </source>
</evidence>
<feature type="signal peptide" evidence="1">
    <location>
        <begin position="1"/>
        <end position="22"/>
    </location>
</feature>
<evidence type="ECO:0000313" key="3">
    <source>
        <dbReference type="Proteomes" id="UP000254253"/>
    </source>
</evidence>
<reference evidence="2 3" key="1">
    <citation type="submission" date="2018-06" db="EMBL/GenBank/DDBJ databases">
        <authorList>
            <consortium name="Pathogen Informatics"/>
            <person name="Doyle S."/>
        </authorList>
    </citation>
    <scope>NUCLEOTIDE SEQUENCE [LARGE SCALE GENOMIC DNA]</scope>
    <source>
        <strain evidence="2 3">NCTC4191</strain>
    </source>
</reference>
<organism evidence="2 3">
    <name type="scientific">Actinobacillus lignieresii</name>
    <dbReference type="NCBI Taxonomy" id="720"/>
    <lineage>
        <taxon>Bacteria</taxon>
        <taxon>Pseudomonadati</taxon>
        <taxon>Pseudomonadota</taxon>
        <taxon>Gammaproteobacteria</taxon>
        <taxon>Pasteurellales</taxon>
        <taxon>Pasteurellaceae</taxon>
        <taxon>Actinobacillus</taxon>
    </lineage>
</organism>
<evidence type="ECO:0008006" key="4">
    <source>
        <dbReference type="Google" id="ProtNLM"/>
    </source>
</evidence>
<evidence type="ECO:0000256" key="1">
    <source>
        <dbReference type="SAM" id="SignalP"/>
    </source>
</evidence>
<dbReference type="AlphaFoldDB" id="A0A380U1J1"/>
<dbReference type="EMBL" id="UFRN01000002">
    <property type="protein sequence ID" value="SUT94213.1"/>
    <property type="molecule type" value="Genomic_DNA"/>
</dbReference>
<sequence>MKHIKLLSTAVASFFLAFNAQAEGNKIQPTVEHKSVTKNAPLSAKEKRLKQFNDSIGLRFFGYELAKNKEGQPMVSFKYSIENKTKRNIRIVQWAVNYVYNDKVILTQDAPVTFKDNLKRQTTAELAFAVPVSDLPQEAQAVFLNPQAQLTAQFEARQIVFSNGAKIIVNK</sequence>
<protein>
    <recommendedName>
        <fullName evidence="4">DUF5067 domain-containing protein</fullName>
    </recommendedName>
</protein>
<feature type="chain" id="PRO_5016730996" description="DUF5067 domain-containing protein" evidence="1">
    <location>
        <begin position="23"/>
        <end position="171"/>
    </location>
</feature>
<keyword evidence="3" id="KW-1185">Reference proteome</keyword>
<keyword evidence="1" id="KW-0732">Signal</keyword>
<dbReference type="RefSeq" id="WP_115590728.1">
    <property type="nucleotide sequence ID" value="NZ_UFRN01000002.1"/>
</dbReference>
<dbReference type="Proteomes" id="UP000254253">
    <property type="component" value="Unassembled WGS sequence"/>
</dbReference>
<gene>
    <name evidence="2" type="ORF">NCTC4191_01529</name>
</gene>
<proteinExistence type="predicted"/>
<accession>A0A380U1J1</accession>
<name>A0A380U1J1_ACTLI</name>